<name>A0ABS9KSH0_9BACT</name>
<sequence length="196" mass="22314">MKSASIVHAFALLMGVAVSGWATAQPQSLPESRRDVDDCTIMNTYTKSHFFREGSVEAFQYDAVKNDSINSHILLVTSYGQVRGIEMLHLIVDSVSSGNVKFTRKDFSVLSRRINLSDQSLVNFFETNEPEGFYFGTCKHHIDHVTQTLVISNPKKDKWIEVTAMDIYLKDLLEMNKGFESLKNIVEMLQYLNPHF</sequence>
<protein>
    <submittedName>
        <fullName evidence="2">Uncharacterized protein</fullName>
    </submittedName>
</protein>
<proteinExistence type="predicted"/>
<keyword evidence="3" id="KW-1185">Reference proteome</keyword>
<evidence type="ECO:0000256" key="1">
    <source>
        <dbReference type="SAM" id="SignalP"/>
    </source>
</evidence>
<feature type="signal peptide" evidence="1">
    <location>
        <begin position="1"/>
        <end position="24"/>
    </location>
</feature>
<gene>
    <name evidence="2" type="ORF">LZZ85_13330</name>
</gene>
<organism evidence="2 3">
    <name type="scientific">Terrimonas ginsenosidimutans</name>
    <dbReference type="NCBI Taxonomy" id="2908004"/>
    <lineage>
        <taxon>Bacteria</taxon>
        <taxon>Pseudomonadati</taxon>
        <taxon>Bacteroidota</taxon>
        <taxon>Chitinophagia</taxon>
        <taxon>Chitinophagales</taxon>
        <taxon>Chitinophagaceae</taxon>
        <taxon>Terrimonas</taxon>
    </lineage>
</organism>
<evidence type="ECO:0000313" key="3">
    <source>
        <dbReference type="Proteomes" id="UP001165367"/>
    </source>
</evidence>
<evidence type="ECO:0000313" key="2">
    <source>
        <dbReference type="EMBL" id="MCG2615275.1"/>
    </source>
</evidence>
<accession>A0ABS9KSH0</accession>
<dbReference type="EMBL" id="JAKLTR010000007">
    <property type="protein sequence ID" value="MCG2615275.1"/>
    <property type="molecule type" value="Genomic_DNA"/>
</dbReference>
<reference evidence="2" key="1">
    <citation type="submission" date="2022-01" db="EMBL/GenBank/DDBJ databases">
        <authorList>
            <person name="Jo J.-H."/>
            <person name="Im W.-T."/>
        </authorList>
    </citation>
    <scope>NUCLEOTIDE SEQUENCE</scope>
    <source>
        <strain evidence="2">NA20</strain>
    </source>
</reference>
<dbReference type="Proteomes" id="UP001165367">
    <property type="component" value="Unassembled WGS sequence"/>
</dbReference>
<comment type="caution">
    <text evidence="2">The sequence shown here is derived from an EMBL/GenBank/DDBJ whole genome shotgun (WGS) entry which is preliminary data.</text>
</comment>
<dbReference type="RefSeq" id="WP_237872476.1">
    <property type="nucleotide sequence ID" value="NZ_JAKLTR010000007.1"/>
</dbReference>
<feature type="chain" id="PRO_5046784310" evidence="1">
    <location>
        <begin position="25"/>
        <end position="196"/>
    </location>
</feature>
<keyword evidence="1" id="KW-0732">Signal</keyword>